<sequence>MTATNVVTTSFPISPFVVPAYVNIHA</sequence>
<proteinExistence type="predicted"/>
<evidence type="ECO:0000313" key="2">
    <source>
        <dbReference type="Proteomes" id="UP001234989"/>
    </source>
</evidence>
<organism evidence="1 2">
    <name type="scientific">Solanum verrucosum</name>
    <dbReference type="NCBI Taxonomy" id="315347"/>
    <lineage>
        <taxon>Eukaryota</taxon>
        <taxon>Viridiplantae</taxon>
        <taxon>Streptophyta</taxon>
        <taxon>Embryophyta</taxon>
        <taxon>Tracheophyta</taxon>
        <taxon>Spermatophyta</taxon>
        <taxon>Magnoliopsida</taxon>
        <taxon>eudicotyledons</taxon>
        <taxon>Gunneridae</taxon>
        <taxon>Pentapetalae</taxon>
        <taxon>asterids</taxon>
        <taxon>lamiids</taxon>
        <taxon>Solanales</taxon>
        <taxon>Solanaceae</taxon>
        <taxon>Solanoideae</taxon>
        <taxon>Solaneae</taxon>
        <taxon>Solanum</taxon>
    </lineage>
</organism>
<dbReference type="Proteomes" id="UP001234989">
    <property type="component" value="Chromosome 3"/>
</dbReference>
<evidence type="ECO:0000313" key="1">
    <source>
        <dbReference type="EMBL" id="WMV21110.1"/>
    </source>
</evidence>
<keyword evidence="2" id="KW-1185">Reference proteome</keyword>
<dbReference type="EMBL" id="CP133614">
    <property type="protein sequence ID" value="WMV21110.1"/>
    <property type="molecule type" value="Genomic_DNA"/>
</dbReference>
<gene>
    <name evidence="1" type="ORF">MTR67_014495</name>
</gene>
<name>A0AAF0QF33_SOLVR</name>
<accession>A0AAF0QF33</accession>
<protein>
    <submittedName>
        <fullName evidence="1">Uncharacterized protein</fullName>
    </submittedName>
</protein>
<dbReference type="AlphaFoldDB" id="A0AAF0QF33"/>
<reference evidence="1" key="1">
    <citation type="submission" date="2023-08" db="EMBL/GenBank/DDBJ databases">
        <title>A de novo genome assembly of Solanum verrucosum Schlechtendal, a Mexican diploid species geographically isolated from the other diploid A-genome species in potato relatives.</title>
        <authorList>
            <person name="Hosaka K."/>
        </authorList>
    </citation>
    <scope>NUCLEOTIDE SEQUENCE</scope>
    <source>
        <tissue evidence="1">Young leaves</tissue>
    </source>
</reference>